<reference evidence="2 3" key="1">
    <citation type="submission" date="2019-09" db="EMBL/GenBank/DDBJ databases">
        <title>YIM 48816 draft genome.</title>
        <authorList>
            <person name="Jiang L."/>
        </authorList>
    </citation>
    <scope>NUCLEOTIDE SEQUENCE [LARGE SCALE GENOMIC DNA]</scope>
    <source>
        <strain evidence="2 3">YIM 48816</strain>
    </source>
</reference>
<dbReference type="RefSeq" id="WP_151004074.1">
    <property type="nucleotide sequence ID" value="NZ_BPQY01000151.1"/>
</dbReference>
<evidence type="ECO:0000313" key="3">
    <source>
        <dbReference type="Proteomes" id="UP000474159"/>
    </source>
</evidence>
<organism evidence="2 3">
    <name type="scientific">Methylobacterium soli</name>
    <dbReference type="NCBI Taxonomy" id="553447"/>
    <lineage>
        <taxon>Bacteria</taxon>
        <taxon>Pseudomonadati</taxon>
        <taxon>Pseudomonadota</taxon>
        <taxon>Alphaproteobacteria</taxon>
        <taxon>Hyphomicrobiales</taxon>
        <taxon>Methylobacteriaceae</taxon>
        <taxon>Methylobacterium</taxon>
    </lineage>
</organism>
<proteinExistence type="predicted"/>
<evidence type="ECO:0000313" key="2">
    <source>
        <dbReference type="EMBL" id="KAB1073785.1"/>
    </source>
</evidence>
<dbReference type="AlphaFoldDB" id="A0A6L3SXM0"/>
<keyword evidence="1" id="KW-0732">Signal</keyword>
<dbReference type="Proteomes" id="UP000474159">
    <property type="component" value="Unassembled WGS sequence"/>
</dbReference>
<name>A0A6L3SXM0_9HYPH</name>
<accession>A0A6L3SXM0</accession>
<sequence length="334" mass="35599">MKRISTSRLLAIAACLAVLSSGTRAEEVANNVLSIGISGAHGGAIDSLRVLGVETVNTADLGRHIQAVHFFPFADLPAGTPSCNGPKPPWAAPQDAGDQCGGTSQVYALGSSDRKRLNAGMRPREWATGETFPGLRHETHVTLGPLAYSDALEIAELKYQIFWDATFAGQKPLPVKHAVGAGNGATPVPFIPAAYFDSKTLTRLYGLSIDGADWQEVAPTVSRDGNYAPSNYRFRAMAWMRPDLSWGVGFYSRRTLDQGCHGVTFPMALPMQAGQCPNFATQAFPNHGTNNLSVVDQTSGTLAPGQGIELISHLLVGNLGTIQQNVNRVFTSGH</sequence>
<comment type="caution">
    <text evidence="2">The sequence shown here is derived from an EMBL/GenBank/DDBJ whole genome shotgun (WGS) entry which is preliminary data.</text>
</comment>
<protein>
    <submittedName>
        <fullName evidence="2">Uncharacterized protein</fullName>
    </submittedName>
</protein>
<feature type="signal peptide" evidence="1">
    <location>
        <begin position="1"/>
        <end position="25"/>
    </location>
</feature>
<dbReference type="OrthoDB" id="633728at2"/>
<gene>
    <name evidence="2" type="ORF">F6X53_26660</name>
</gene>
<feature type="chain" id="PRO_5026957486" evidence="1">
    <location>
        <begin position="26"/>
        <end position="334"/>
    </location>
</feature>
<evidence type="ECO:0000256" key="1">
    <source>
        <dbReference type="SAM" id="SignalP"/>
    </source>
</evidence>
<keyword evidence="3" id="KW-1185">Reference proteome</keyword>
<dbReference type="EMBL" id="VZZK01000041">
    <property type="protein sequence ID" value="KAB1073785.1"/>
    <property type="molecule type" value="Genomic_DNA"/>
</dbReference>